<keyword evidence="5" id="KW-1185">Reference proteome</keyword>
<evidence type="ECO:0000313" key="4">
    <source>
        <dbReference type="EMBL" id="SDN80657.1"/>
    </source>
</evidence>
<evidence type="ECO:0000256" key="1">
    <source>
        <dbReference type="ARBA" id="ARBA00006432"/>
    </source>
</evidence>
<dbReference type="OrthoDB" id="9803968at2"/>
<dbReference type="PANTHER" id="PTHR43201">
    <property type="entry name" value="ACYL-COA SYNTHETASE"/>
    <property type="match status" value="1"/>
</dbReference>
<dbReference type="RefSeq" id="WP_084310600.1">
    <property type="nucleotide sequence ID" value="NZ_FNIJ01000005.1"/>
</dbReference>
<evidence type="ECO:0000259" key="3">
    <source>
        <dbReference type="Pfam" id="PF00501"/>
    </source>
</evidence>
<dbReference type="InterPro" id="IPR000873">
    <property type="entry name" value="AMP-dep_synth/lig_dom"/>
</dbReference>
<dbReference type="STRING" id="198616.SAMN05216193_105140"/>
<sequence length="431" mass="45028">MNSLFQAIRSVACRYPGQDAIVFYPDPELPAQVLTYRELDAAVEAAISAFINDGVRPGDVIGVIPALNPESLIAIIAAASLGVAHPVNVLLSPEAMKAQFGALAVKRIVSLGKSPMLDVMGPLVLSGIDASKIIEIPVVPGASAFRTWAEFIGGAAGRVDIEREQDEVALIFGTGGTTGTPKLAQLSTSNIIFASDAYSRGAGMTEGDRILSGLPLFHVGGLINAALGALLCGATVVFPSAFGMRNPKVLDATWRLIDEARITLAALVPTSISAILDKPKGDADLSRLRGIFTGSAPISAEIAARLEACAQAPLIELYGMTETSGITSCNSTSSRKLGTVGMPVEGVEVCIGVPGSGHAQLEQGEIFVRGRNVFLGYTDAAETAKVLNDGWMASGDLGYFRPDGRLVISGRSKDIIIRSGHNIPMCSTQRP</sequence>
<dbReference type="Pfam" id="PF00501">
    <property type="entry name" value="AMP-binding"/>
    <property type="match status" value="1"/>
</dbReference>
<comment type="similarity">
    <text evidence="1">Belongs to the ATP-dependent AMP-binding enzyme family.</text>
</comment>
<feature type="domain" description="AMP-dependent synthetase/ligase" evidence="3">
    <location>
        <begin position="12"/>
        <end position="377"/>
    </location>
</feature>
<dbReference type="SUPFAM" id="SSF56801">
    <property type="entry name" value="Acetyl-CoA synthetase-like"/>
    <property type="match status" value="1"/>
</dbReference>
<dbReference type="EMBL" id="FNIJ01000005">
    <property type="protein sequence ID" value="SDN80657.1"/>
    <property type="molecule type" value="Genomic_DNA"/>
</dbReference>
<dbReference type="GO" id="GO:0006631">
    <property type="term" value="P:fatty acid metabolic process"/>
    <property type="evidence" value="ECO:0007669"/>
    <property type="project" value="TreeGrafter"/>
</dbReference>
<evidence type="ECO:0000313" key="5">
    <source>
        <dbReference type="Proteomes" id="UP000242957"/>
    </source>
</evidence>
<name>A0A1H0EDS3_9PSED</name>
<gene>
    <name evidence="4" type="ORF">SAMN05216193_105140</name>
</gene>
<proteinExistence type="inferred from homology"/>
<organism evidence="4 5">
    <name type="scientific">Pseudomonas jinjuensis</name>
    <dbReference type="NCBI Taxonomy" id="198616"/>
    <lineage>
        <taxon>Bacteria</taxon>
        <taxon>Pseudomonadati</taxon>
        <taxon>Pseudomonadota</taxon>
        <taxon>Gammaproteobacteria</taxon>
        <taxon>Pseudomonadales</taxon>
        <taxon>Pseudomonadaceae</taxon>
        <taxon>Pseudomonas</taxon>
    </lineage>
</organism>
<dbReference type="Proteomes" id="UP000242957">
    <property type="component" value="Unassembled WGS sequence"/>
</dbReference>
<accession>A0A1H0EDS3</accession>
<dbReference type="PROSITE" id="PS00455">
    <property type="entry name" value="AMP_BINDING"/>
    <property type="match status" value="1"/>
</dbReference>
<dbReference type="Gene3D" id="3.40.50.12780">
    <property type="entry name" value="N-terminal domain of ligase-like"/>
    <property type="match status" value="1"/>
</dbReference>
<protein>
    <submittedName>
        <fullName evidence="4">Fatty-acyl-CoA synthase</fullName>
    </submittedName>
</protein>
<dbReference type="PANTHER" id="PTHR43201:SF5">
    <property type="entry name" value="MEDIUM-CHAIN ACYL-COA LIGASE ACSF2, MITOCHONDRIAL"/>
    <property type="match status" value="1"/>
</dbReference>
<keyword evidence="2" id="KW-0436">Ligase</keyword>
<dbReference type="GO" id="GO:0031956">
    <property type="term" value="F:medium-chain fatty acid-CoA ligase activity"/>
    <property type="evidence" value="ECO:0007669"/>
    <property type="project" value="TreeGrafter"/>
</dbReference>
<dbReference type="InterPro" id="IPR020845">
    <property type="entry name" value="AMP-binding_CS"/>
</dbReference>
<reference evidence="5" key="1">
    <citation type="submission" date="2016-10" db="EMBL/GenBank/DDBJ databases">
        <authorList>
            <person name="Varghese N."/>
            <person name="Submissions S."/>
        </authorList>
    </citation>
    <scope>NUCLEOTIDE SEQUENCE [LARGE SCALE GENOMIC DNA]</scope>
    <source>
        <strain evidence="5">JCM 21621</strain>
    </source>
</reference>
<dbReference type="InterPro" id="IPR042099">
    <property type="entry name" value="ANL_N_sf"/>
</dbReference>
<dbReference type="AlphaFoldDB" id="A0A1H0EDS3"/>
<evidence type="ECO:0000256" key="2">
    <source>
        <dbReference type="ARBA" id="ARBA00022598"/>
    </source>
</evidence>